<sequence length="455" mass="51101">MSDLRRYPILLQRLCYSLFILLIVEGLLRKLVPGLVSTLIFFGKDIILAYALVQLLRIKQVSLESNKYNRVVRILLALFIPLLVIHAFYDPVLVPWGLKQYVFYAITGSLLISAFIDGDFERFVRFFKTLSFFIIPTVIIALIQLQLPATHWLNRAVDGGNLSGFAAAGFLRVSSSFSFTGQFSFFLHFISAVVFSLLYFPELRASSGVKRSTFTKFLPVLYLGCLILGVFVTGGRTAVFGAGSVFALGLIFSLFKNQSFVLKKSVVPILGLLALLLLLPVFKPDAFAAYTQRSSGYNGQSNTEEIQGRVLGSFTGGFKNILQEDNPIAFVFGKGLGVMTNGVDQISRYAARIRANIWTETDFATTAWEGGLYLIVVWYGFRIYMFLYCWQRWRRIRDRGLSMCAAFFLGYILVTGLVGTLSIQPPVSIYWWGAIGIVILLQHYDARFQLDSSNT</sequence>
<reference evidence="2 3" key="1">
    <citation type="submission" date="2017-08" db="EMBL/GenBank/DDBJ databases">
        <title>The whole genome shortgun sequences of strain Leeuwenhoekiella nanhaiensis G18 from the South China Sea.</title>
        <authorList>
            <person name="Liu Q."/>
        </authorList>
    </citation>
    <scope>NUCLEOTIDE SEQUENCE [LARGE SCALE GENOMIC DNA]</scope>
    <source>
        <strain evidence="2 3">G18</strain>
    </source>
</reference>
<feature type="transmembrane region" description="Helical" evidence="1">
    <location>
        <begin position="401"/>
        <end position="423"/>
    </location>
</feature>
<feature type="transmembrane region" description="Helical" evidence="1">
    <location>
        <begin position="213"/>
        <end position="232"/>
    </location>
</feature>
<proteinExistence type="predicted"/>
<dbReference type="EMBL" id="NQXA01000016">
    <property type="protein sequence ID" value="PHQ28279.1"/>
    <property type="molecule type" value="Genomic_DNA"/>
</dbReference>
<evidence type="ECO:0000256" key="1">
    <source>
        <dbReference type="SAM" id="Phobius"/>
    </source>
</evidence>
<feature type="transmembrane region" description="Helical" evidence="1">
    <location>
        <begin position="7"/>
        <end position="28"/>
    </location>
</feature>
<evidence type="ECO:0000313" key="3">
    <source>
        <dbReference type="Proteomes" id="UP000229433"/>
    </source>
</evidence>
<dbReference type="Proteomes" id="UP000229433">
    <property type="component" value="Unassembled WGS sequence"/>
</dbReference>
<accession>A0A2G1VP74</accession>
<feature type="transmembrane region" description="Helical" evidence="1">
    <location>
        <begin position="429"/>
        <end position="446"/>
    </location>
</feature>
<keyword evidence="3" id="KW-1185">Reference proteome</keyword>
<keyword evidence="1" id="KW-0812">Transmembrane</keyword>
<dbReference type="RefSeq" id="WP_099647254.1">
    <property type="nucleotide sequence ID" value="NZ_KZ319298.1"/>
</dbReference>
<feature type="transmembrane region" description="Helical" evidence="1">
    <location>
        <begin position="370"/>
        <end position="389"/>
    </location>
</feature>
<feature type="transmembrane region" description="Helical" evidence="1">
    <location>
        <begin position="238"/>
        <end position="254"/>
    </location>
</feature>
<name>A0A2G1VP74_9FLAO</name>
<dbReference type="AlphaFoldDB" id="A0A2G1VP74"/>
<gene>
    <name evidence="2" type="ORF">CJ305_15700</name>
</gene>
<feature type="transmembrane region" description="Helical" evidence="1">
    <location>
        <begin position="101"/>
        <end position="118"/>
    </location>
</feature>
<comment type="caution">
    <text evidence="2">The sequence shown here is derived from an EMBL/GenBank/DDBJ whole genome shotgun (WGS) entry which is preliminary data.</text>
</comment>
<feature type="transmembrane region" description="Helical" evidence="1">
    <location>
        <begin position="130"/>
        <end position="147"/>
    </location>
</feature>
<feature type="transmembrane region" description="Helical" evidence="1">
    <location>
        <begin position="34"/>
        <end position="58"/>
    </location>
</feature>
<organism evidence="2 3">
    <name type="scientific">Leeuwenhoekiella nanhaiensis</name>
    <dbReference type="NCBI Taxonomy" id="1655491"/>
    <lineage>
        <taxon>Bacteria</taxon>
        <taxon>Pseudomonadati</taxon>
        <taxon>Bacteroidota</taxon>
        <taxon>Flavobacteriia</taxon>
        <taxon>Flavobacteriales</taxon>
        <taxon>Flavobacteriaceae</taxon>
        <taxon>Leeuwenhoekiella</taxon>
    </lineage>
</organism>
<keyword evidence="1" id="KW-0472">Membrane</keyword>
<feature type="transmembrane region" description="Helical" evidence="1">
    <location>
        <begin position="266"/>
        <end position="282"/>
    </location>
</feature>
<feature type="transmembrane region" description="Helical" evidence="1">
    <location>
        <begin position="70"/>
        <end position="89"/>
    </location>
</feature>
<keyword evidence="1" id="KW-1133">Transmembrane helix</keyword>
<protein>
    <recommendedName>
        <fullName evidence="4">O-antigen ligase domain-containing protein</fullName>
    </recommendedName>
</protein>
<evidence type="ECO:0008006" key="4">
    <source>
        <dbReference type="Google" id="ProtNLM"/>
    </source>
</evidence>
<evidence type="ECO:0000313" key="2">
    <source>
        <dbReference type="EMBL" id="PHQ28279.1"/>
    </source>
</evidence>
<feature type="transmembrane region" description="Helical" evidence="1">
    <location>
        <begin position="183"/>
        <end position="201"/>
    </location>
</feature>
<dbReference type="OrthoDB" id="1491081at2"/>